<evidence type="ECO:0000313" key="1">
    <source>
        <dbReference type="EMBL" id="MFD2697753.1"/>
    </source>
</evidence>
<organism evidence="1 2">
    <name type="scientific">Mesonia sediminis</name>
    <dbReference type="NCBI Taxonomy" id="1703946"/>
    <lineage>
        <taxon>Bacteria</taxon>
        <taxon>Pseudomonadati</taxon>
        <taxon>Bacteroidota</taxon>
        <taxon>Flavobacteriia</taxon>
        <taxon>Flavobacteriales</taxon>
        <taxon>Flavobacteriaceae</taxon>
        <taxon>Mesonia</taxon>
    </lineage>
</organism>
<dbReference type="SUPFAM" id="SSF54637">
    <property type="entry name" value="Thioesterase/thiol ester dehydrase-isomerase"/>
    <property type="match status" value="1"/>
</dbReference>
<sequence>MLTPNKINFYTFFKLPAAWWSGVRVAILTSKTCTTYVRYGWRNQNPFRSMYFAVQAMAAELSTGALILKHLEEKDLKVSMLVLGMKSKYYKKAIGKIKFICLDGDKINHSLLGLEEKKSKCTCILESNAYNESGDLVASFEFEWTFKLK</sequence>
<protein>
    <submittedName>
        <fullName evidence="1">DUF4442 domain-containing protein</fullName>
    </submittedName>
</protein>
<reference evidence="2" key="1">
    <citation type="journal article" date="2019" name="Int. J. Syst. Evol. Microbiol.">
        <title>The Global Catalogue of Microorganisms (GCM) 10K type strain sequencing project: providing services to taxonomists for standard genome sequencing and annotation.</title>
        <authorList>
            <consortium name="The Broad Institute Genomics Platform"/>
            <consortium name="The Broad Institute Genome Sequencing Center for Infectious Disease"/>
            <person name="Wu L."/>
            <person name="Ma J."/>
        </authorList>
    </citation>
    <scope>NUCLEOTIDE SEQUENCE [LARGE SCALE GENOMIC DNA]</scope>
    <source>
        <strain evidence="2">KCTC 42255</strain>
    </source>
</reference>
<keyword evidence="2" id="KW-1185">Reference proteome</keyword>
<dbReference type="Proteomes" id="UP001597357">
    <property type="component" value="Unassembled WGS sequence"/>
</dbReference>
<dbReference type="Gene3D" id="3.10.129.10">
    <property type="entry name" value="Hotdog Thioesterase"/>
    <property type="match status" value="1"/>
</dbReference>
<dbReference type="InterPro" id="IPR027961">
    <property type="entry name" value="DUF4442"/>
</dbReference>
<gene>
    <name evidence="1" type="ORF">ACFSQ0_07085</name>
</gene>
<dbReference type="Pfam" id="PF14539">
    <property type="entry name" value="DUF4442"/>
    <property type="match status" value="1"/>
</dbReference>
<name>A0ABW5SF12_9FLAO</name>
<dbReference type="RefSeq" id="WP_379046180.1">
    <property type="nucleotide sequence ID" value="NZ_JBHULZ010000026.1"/>
</dbReference>
<dbReference type="EMBL" id="JBHULZ010000026">
    <property type="protein sequence ID" value="MFD2697753.1"/>
    <property type="molecule type" value="Genomic_DNA"/>
</dbReference>
<accession>A0ABW5SF12</accession>
<evidence type="ECO:0000313" key="2">
    <source>
        <dbReference type="Proteomes" id="UP001597357"/>
    </source>
</evidence>
<comment type="caution">
    <text evidence="1">The sequence shown here is derived from an EMBL/GenBank/DDBJ whole genome shotgun (WGS) entry which is preliminary data.</text>
</comment>
<proteinExistence type="predicted"/>
<dbReference type="InterPro" id="IPR029069">
    <property type="entry name" value="HotDog_dom_sf"/>
</dbReference>